<dbReference type="PROSITE" id="PS51257">
    <property type="entry name" value="PROKAR_LIPOPROTEIN"/>
    <property type="match status" value="1"/>
</dbReference>
<dbReference type="InterPro" id="IPR008928">
    <property type="entry name" value="6-hairpin_glycosidase_sf"/>
</dbReference>
<dbReference type="Proteomes" id="UP000029227">
    <property type="component" value="Unassembled WGS sequence"/>
</dbReference>
<evidence type="ECO:0000259" key="2">
    <source>
        <dbReference type="Pfam" id="PF22422"/>
    </source>
</evidence>
<dbReference type="Gene3D" id="2.70.98.50">
    <property type="entry name" value="putative glycoside hydrolase family protein from bacillus halodurans"/>
    <property type="match status" value="1"/>
</dbReference>
<feature type="domain" description="Mannosylglycerate hydrolase MGH1-like glycoside hydrolase" evidence="2">
    <location>
        <begin position="382"/>
        <end position="875"/>
    </location>
</feature>
<name>A0A090QTV5_9GAMM</name>
<evidence type="ECO:0000259" key="1">
    <source>
        <dbReference type="Pfam" id="PF21152"/>
    </source>
</evidence>
<dbReference type="InterPro" id="IPR048450">
    <property type="entry name" value="YgjK_N"/>
</dbReference>
<evidence type="ECO:0000313" key="3">
    <source>
        <dbReference type="EMBL" id="GAL06600.1"/>
    </source>
</evidence>
<dbReference type="Pfam" id="PF22422">
    <property type="entry name" value="MGH1-like_GH"/>
    <property type="match status" value="1"/>
</dbReference>
<protein>
    <submittedName>
        <fullName evidence="3">Putative isomerase</fullName>
    </submittedName>
</protein>
<feature type="domain" description="Glucosidase YgjK N-terminal" evidence="1">
    <location>
        <begin position="51"/>
        <end position="325"/>
    </location>
</feature>
<dbReference type="SUPFAM" id="SSF48208">
    <property type="entry name" value="Six-hairpin glycosidases"/>
    <property type="match status" value="1"/>
</dbReference>
<keyword evidence="3" id="KW-0413">Isomerase</keyword>
<dbReference type="PANTHER" id="PTHR23403:SF1">
    <property type="entry name" value="TREHALASE"/>
    <property type="match status" value="1"/>
</dbReference>
<dbReference type="GO" id="GO:0016853">
    <property type="term" value="F:isomerase activity"/>
    <property type="evidence" value="ECO:0007669"/>
    <property type="project" value="UniProtKB-KW"/>
</dbReference>
<dbReference type="STRING" id="754436.JCM19237_2697"/>
<dbReference type="AlphaFoldDB" id="A0A090QTV5"/>
<dbReference type="NCBIfam" id="NF007525">
    <property type="entry name" value="PRK10137.1"/>
    <property type="match status" value="1"/>
</dbReference>
<sequence length="889" mass="99140">MRINKTLLALSIGMAISLSGCNNDDNNTVDSIGKLTPESSLKASNFKNTINRIGNPVALRDLAHGHLEYIPLFDHGSWHGHTLDDPKYAKDNAIALGSVALLTEEYVHYMASRFDALTLFISGKPVKLDLVDAYSIAGALIQNYVGEQGITAKLTMRFVSDRTSMVNVTIENPNNVELDAVWGGSLMDNYYQNESGFALSDDGTNKTVIEAYPTYERAIKETRDGVEVSFGAVRNSWSLLTSGDSKFIVTRSVQHDGNTKITSNDESGSSSYVQSAKLGNESLIAINTAFTHVQDSKEEVREVANLSDLMLNPVEQMNKSAQRWEEYLEKGLTNDNATKAQEFVAVKAIETLHSNWRGEAGAINHDTVTPSVTAPYFSGNMTWPWDTWKQAYAMAHFNPDVAMENIRTVFQYQVQADDVVRPWDEGYLLDVVTYNLPEDRWNAMSEEYKATHPLATNGLNWNERNTKPSLAAWAVMEVYNALITEHDRPEEAKAWLDEMYPKLVAYHDWWKNNRDTNHNGIPEYGAAKDPIHTIMGDEVNSPDYLGDNSEDAMKFYVTEGKTEHAIGGLKEYNHVLDNGLATPANMEIPVKTAAGWESGRDNAATFGFIYEDQLQAYADERHNGDLAAASKDWELRVTEVRDPKSNALKGYTIDQESVDQASYWYSDNLYLAEIATILGKTAEAKHYNDFAAYTKNYINQCMFYDTKGGEDPYNASGFFYDIKIENTVPVVTEFNAKTPINCAGSHIIARGKNTEGWSPLFNKAATQENADAVAKHLIKGEFSFVGTKELKIPLSTAGTENPAYGPDVYWRGRVWLDQFYFGVRGLDNYGYGKEARAMVDKLFANAEGLTESTPIQENYNPETGAVQGANNFSWSAAHLYMLYNGFVGK</sequence>
<dbReference type="InterPro" id="IPR012341">
    <property type="entry name" value="6hp_glycosidase-like_sf"/>
</dbReference>
<dbReference type="Gene3D" id="1.10.287.100">
    <property type="match status" value="1"/>
</dbReference>
<accession>A0A090QTV5</accession>
<organism evidence="3 4">
    <name type="scientific">Photobacterium aphoticum</name>
    <dbReference type="NCBI Taxonomy" id="754436"/>
    <lineage>
        <taxon>Bacteria</taxon>
        <taxon>Pseudomonadati</taxon>
        <taxon>Pseudomonadota</taxon>
        <taxon>Gammaproteobacteria</taxon>
        <taxon>Vibrionales</taxon>
        <taxon>Vibrionaceae</taxon>
        <taxon>Photobacterium</taxon>
    </lineage>
</organism>
<gene>
    <name evidence="3" type="ORF">JCM19237_2697</name>
</gene>
<proteinExistence type="predicted"/>
<dbReference type="InterPro" id="IPR001661">
    <property type="entry name" value="Glyco_hydro_37"/>
</dbReference>
<dbReference type="InterPro" id="IPR054491">
    <property type="entry name" value="MGH1-like_GH"/>
</dbReference>
<dbReference type="Pfam" id="PF21152">
    <property type="entry name" value="YgjK_N"/>
    <property type="match status" value="1"/>
</dbReference>
<dbReference type="GO" id="GO:0005993">
    <property type="term" value="P:trehalose catabolic process"/>
    <property type="evidence" value="ECO:0007669"/>
    <property type="project" value="TreeGrafter"/>
</dbReference>
<dbReference type="PANTHER" id="PTHR23403">
    <property type="entry name" value="TREHALASE"/>
    <property type="match status" value="1"/>
</dbReference>
<dbReference type="Gene3D" id="1.50.10.10">
    <property type="match status" value="1"/>
</dbReference>
<evidence type="ECO:0000313" key="4">
    <source>
        <dbReference type="Proteomes" id="UP000029227"/>
    </source>
</evidence>
<dbReference type="Gene3D" id="3.30.1390.40">
    <property type="entry name" value="Ribosomal protein L30p/L7e"/>
    <property type="match status" value="1"/>
</dbReference>
<comment type="caution">
    <text evidence="3">The sequence shown here is derived from an EMBL/GenBank/DDBJ whole genome shotgun (WGS) entry which is preliminary data.</text>
</comment>
<dbReference type="GO" id="GO:0004555">
    <property type="term" value="F:alpha,alpha-trehalase activity"/>
    <property type="evidence" value="ECO:0007669"/>
    <property type="project" value="InterPro"/>
</dbReference>
<dbReference type="EMBL" id="BBMN01000012">
    <property type="protein sequence ID" value="GAL06600.1"/>
    <property type="molecule type" value="Genomic_DNA"/>
</dbReference>
<reference evidence="3 4" key="1">
    <citation type="journal article" date="2014" name="Genome Announc.">
        <title>Draft Genome Sequences of Two Vibrionaceae Species, Vibrio ponticus C121 and Photobacterium aphoticum C119, Isolated as Coral Reef Microbiota.</title>
        <authorList>
            <person name="Al-saari N."/>
            <person name="Meirelles P.M."/>
            <person name="Mino S."/>
            <person name="Suda W."/>
            <person name="Oshima K."/>
            <person name="Hattori M."/>
            <person name="Ohkuma M."/>
            <person name="Thompson F.L."/>
            <person name="Gomez-Gil B."/>
            <person name="Sawabe T."/>
            <person name="Sawabe T."/>
        </authorList>
    </citation>
    <scope>NUCLEOTIDE SEQUENCE [LARGE SCALE GENOMIC DNA]</scope>
    <source>
        <strain evidence="3 4">JCM 19237</strain>
    </source>
</reference>
<dbReference type="eggNOG" id="COG3408">
    <property type="taxonomic scope" value="Bacteria"/>
</dbReference>